<proteinExistence type="inferred from homology"/>
<dbReference type="HOGENOM" id="CLU_037628_3_2_9"/>
<comment type="similarity">
    <text evidence="2">Belongs to the bacterial solute-binding protein 2 family.</text>
</comment>
<evidence type="ECO:0000313" key="8">
    <source>
        <dbReference type="Proteomes" id="UP000013085"/>
    </source>
</evidence>
<dbReference type="GeneID" id="57961914"/>
<evidence type="ECO:0000256" key="2">
    <source>
        <dbReference type="ARBA" id="ARBA00007639"/>
    </source>
</evidence>
<organism evidence="7 8">
    <name type="scientific">[Clostridium] clostridioforme 90A8</name>
    <dbReference type="NCBI Taxonomy" id="999408"/>
    <lineage>
        <taxon>Bacteria</taxon>
        <taxon>Bacillati</taxon>
        <taxon>Bacillota</taxon>
        <taxon>Clostridia</taxon>
        <taxon>Lachnospirales</taxon>
        <taxon>Lachnospiraceae</taxon>
        <taxon>Enterocloster</taxon>
    </lineage>
</organism>
<gene>
    <name evidence="7" type="ORF">HMPREF1090_05279</name>
</gene>
<protein>
    <recommendedName>
        <fullName evidence="6">Periplasmic binding protein domain-containing protein</fullName>
    </recommendedName>
</protein>
<dbReference type="PANTHER" id="PTHR46847">
    <property type="entry name" value="D-ALLOSE-BINDING PERIPLASMIC PROTEIN-RELATED"/>
    <property type="match status" value="1"/>
</dbReference>
<reference evidence="7 8" key="1">
    <citation type="submission" date="2013-01" db="EMBL/GenBank/DDBJ databases">
        <title>The Genome Sequence of Clostridium clostridioforme 90A8.</title>
        <authorList>
            <consortium name="The Broad Institute Genome Sequencing Platform"/>
            <person name="Earl A."/>
            <person name="Ward D."/>
            <person name="Feldgarden M."/>
            <person name="Gevers D."/>
            <person name="Courvalin P."/>
            <person name="Lambert T."/>
            <person name="Walker B."/>
            <person name="Young S.K."/>
            <person name="Zeng Q."/>
            <person name="Gargeya S."/>
            <person name="Fitzgerald M."/>
            <person name="Haas B."/>
            <person name="Abouelleil A."/>
            <person name="Alvarado L."/>
            <person name="Arachchi H.M."/>
            <person name="Berlin A.M."/>
            <person name="Chapman S.B."/>
            <person name="Dewar J."/>
            <person name="Goldberg J."/>
            <person name="Griggs A."/>
            <person name="Gujja S."/>
            <person name="Hansen M."/>
            <person name="Howarth C."/>
            <person name="Imamovic A."/>
            <person name="Larimer J."/>
            <person name="McCowan C."/>
            <person name="Murphy C."/>
            <person name="Neiman D."/>
            <person name="Pearson M."/>
            <person name="Priest M."/>
            <person name="Roberts A."/>
            <person name="Saif S."/>
            <person name="Shea T."/>
            <person name="Sisk P."/>
            <person name="Sykes S."/>
            <person name="Wortman J."/>
            <person name="Nusbaum C."/>
            <person name="Birren B."/>
        </authorList>
    </citation>
    <scope>NUCLEOTIDE SEQUENCE [LARGE SCALE GENOMIC DNA]</scope>
    <source>
        <strain evidence="7 8">90A8</strain>
    </source>
</reference>
<dbReference type="PROSITE" id="PS51257">
    <property type="entry name" value="PROKAR_LIPOPROTEIN"/>
    <property type="match status" value="1"/>
</dbReference>
<dbReference type="PANTHER" id="PTHR46847:SF1">
    <property type="entry name" value="D-ALLOSE-BINDING PERIPLASMIC PROTEIN-RELATED"/>
    <property type="match status" value="1"/>
</dbReference>
<evidence type="ECO:0000259" key="6">
    <source>
        <dbReference type="Pfam" id="PF13407"/>
    </source>
</evidence>
<evidence type="ECO:0000256" key="3">
    <source>
        <dbReference type="ARBA" id="ARBA00022729"/>
    </source>
</evidence>
<evidence type="ECO:0000313" key="7">
    <source>
        <dbReference type="EMBL" id="ENZ07126.1"/>
    </source>
</evidence>
<feature type="chain" id="PRO_5039068213" description="Periplasmic binding protein domain-containing protein" evidence="5">
    <location>
        <begin position="29"/>
        <end position="373"/>
    </location>
</feature>
<dbReference type="RefSeq" id="WP_002587481.1">
    <property type="nucleotide sequence ID" value="NZ_KB850994.1"/>
</dbReference>
<dbReference type="CDD" id="cd01536">
    <property type="entry name" value="PBP1_ABC_sugar_binding-like"/>
    <property type="match status" value="1"/>
</dbReference>
<comment type="subcellular location">
    <subcellularLocation>
        <location evidence="1">Cell envelope</location>
    </subcellularLocation>
</comment>
<dbReference type="GO" id="GO:0030313">
    <property type="term" value="C:cell envelope"/>
    <property type="evidence" value="ECO:0007669"/>
    <property type="project" value="UniProtKB-SubCell"/>
</dbReference>
<sequence length="373" mass="39027">MRKRVVSILLAVVMSTMLFTGCSTPTEAPTSSAKEETKAAEDTKSSSSGLSAATVLDVNQLPVTGIGAQIATSVKAGGDYTVGYIAKNTTNPYMVAQSAGVEAAGEAMGFTAITQAPTTADSVEEQVQLMENMITQGVDAIIVHCADSNGIMTGVRKAQDAGILVLTIGTPAAEDTFLRTGVDYYESGYTMAKAAADKLGGKGKFIILEGPAGASNAIERLNGINTGLSEYEGIEIVASQTANFKRTEGMSVTENLIQQYTDVDAVIACNDESALGAVQALTAANMNDVLVCGFDGSVDATNAVKEGTMFATYNTDPYGSGFVACAYAVKYLNDKTEPEGKFIPFPTAANDPLVIADTVQNYIDNIAWWKVIQ</sequence>
<dbReference type="InterPro" id="IPR028082">
    <property type="entry name" value="Peripla_BP_I"/>
</dbReference>
<dbReference type="Gene3D" id="3.40.50.2300">
    <property type="match status" value="2"/>
</dbReference>
<dbReference type="Pfam" id="PF13407">
    <property type="entry name" value="Peripla_BP_4"/>
    <property type="match status" value="1"/>
</dbReference>
<dbReference type="InterPro" id="IPR025997">
    <property type="entry name" value="SBP_2_dom"/>
</dbReference>
<comment type="caution">
    <text evidence="7">The sequence shown here is derived from an EMBL/GenBank/DDBJ whole genome shotgun (WGS) entry which is preliminary data.</text>
</comment>
<dbReference type="AlphaFoldDB" id="A0A0E2HG02"/>
<feature type="domain" description="Periplasmic binding protein" evidence="6">
    <location>
        <begin position="82"/>
        <end position="335"/>
    </location>
</feature>
<accession>A0A0E2HG02</accession>
<feature type="region of interest" description="Disordered" evidence="4">
    <location>
        <begin position="23"/>
        <end position="46"/>
    </location>
</feature>
<dbReference type="PATRIC" id="fig|999408.3.peg.5670"/>
<keyword evidence="3 5" id="KW-0732">Signal</keyword>
<feature type="compositionally biased region" description="Basic and acidic residues" evidence="4">
    <location>
        <begin position="33"/>
        <end position="44"/>
    </location>
</feature>
<feature type="signal peptide" evidence="5">
    <location>
        <begin position="1"/>
        <end position="28"/>
    </location>
</feature>
<dbReference type="EMBL" id="AGYR01000069">
    <property type="protein sequence ID" value="ENZ07126.1"/>
    <property type="molecule type" value="Genomic_DNA"/>
</dbReference>
<dbReference type="SUPFAM" id="SSF53822">
    <property type="entry name" value="Periplasmic binding protein-like I"/>
    <property type="match status" value="1"/>
</dbReference>
<dbReference type="Proteomes" id="UP000013085">
    <property type="component" value="Unassembled WGS sequence"/>
</dbReference>
<evidence type="ECO:0000256" key="1">
    <source>
        <dbReference type="ARBA" id="ARBA00004196"/>
    </source>
</evidence>
<feature type="compositionally biased region" description="Polar residues" evidence="4">
    <location>
        <begin position="23"/>
        <end position="32"/>
    </location>
</feature>
<name>A0A0E2HG02_9FIRM</name>
<dbReference type="GO" id="GO:0030246">
    <property type="term" value="F:carbohydrate binding"/>
    <property type="evidence" value="ECO:0007669"/>
    <property type="project" value="UniProtKB-ARBA"/>
</dbReference>
<evidence type="ECO:0000256" key="4">
    <source>
        <dbReference type="SAM" id="MobiDB-lite"/>
    </source>
</evidence>
<evidence type="ECO:0000256" key="5">
    <source>
        <dbReference type="SAM" id="SignalP"/>
    </source>
</evidence>